<feature type="compositionally biased region" description="Polar residues" evidence="4">
    <location>
        <begin position="334"/>
        <end position="357"/>
    </location>
</feature>
<feature type="region of interest" description="Disordered" evidence="4">
    <location>
        <begin position="330"/>
        <end position="640"/>
    </location>
</feature>
<sequence>MARTRELVKQAEEQAYAGENESQDSQWIMDQYHLMYGVGILSSSPTPTELQLTANGCLPVTRSRGLNSRADSGRSKVAKELNEPPKDALKPKTRINPVPVPASQQASKHSSAAPRSSLTWEPDGKQVPLPASQHGHVAIEAPSPLIRDDVLPQVPRSTAPLKWDKKMDGSMSESPTQSNDGRSYEQYRENVDRPLNSSQPAGEKDHVAQLDRPSQLSAASSSHEQRSLHEDETGAVKFDWHPPEGDSDGDEFEENNDTTDPPFPTSQPAATSQVSAVVSAAGRHSMPASTMPPPETPTVAHRLFSRDAAPGNVMAASQLFMQTQFTSGVKKLASPTSSRPSPNILEHNTISPNNRSSPLKDRGLRTSPIQGFSTSPIAAAPATSSKVVEQQHPETETIPGSPAVVQSRQRTRRDPIGDYAPIRNSATSDPGLNTEIGAQTDSDSDESQERRRLVKLKQERANRSLTSISFPRKNKREKVEVPSTNHKTQKGLTQSTASALSSPDDYVAQCHGKPDTTDNDESQETVADSQEAGATNGVIIHPIISSSDVKETHGTHTQVVTQPELPVGPRRSNETTGSKETIPETSPAGNRRSSRKAKTSLGRTVVTQQPFRSSGRIAQVDRPSSDETRALPSSPPVPVPIVVSSQKARRSARLGIAATPVTSSTSPTLEQPASTSSTLTVLTETPRISSSATPNTEPAEQDLVQDETSSPVVNITTVSSPAAAKNLRQKPSKLKTYSSPRVRGSDRPHKTTRHPSVSTDELALSTPTSASRSRPSRSFARKSTTSLDSRQPPSSAGIFHGMTFATSFQAEGDKKSVEKMIVSAGGTIISRGFDELVEVPPLESNKKPGLRSGQNTGFAALITDTHSRKPKYMQALALGLPCLSWKWISSCVRGNAIVDWSTYLLCAGQSQVLGAIRSRTLESYDATDVNIEEVIEKRSRLLRNAQILLVMKRSKKEEEKRMQYVFLAQVLGASLLRVSTLDEARTVLKKKEESGESFDWVYVDGHQVDADKILFGQGQPISKKRKRQSTTDSSDDPAPKRIRTMTDELVVQSLILGRLVGDGEMEDACP</sequence>
<dbReference type="Proteomes" id="UP001465668">
    <property type="component" value="Unassembled WGS sequence"/>
</dbReference>
<dbReference type="CDD" id="cd17745">
    <property type="entry name" value="BRCT_p53bp1_rpt1"/>
    <property type="match status" value="1"/>
</dbReference>
<feature type="compositionally biased region" description="Polar residues" evidence="4">
    <location>
        <begin position="482"/>
        <end position="501"/>
    </location>
</feature>
<dbReference type="InterPro" id="IPR047249">
    <property type="entry name" value="BRCT_p53bp1-like_rpt1"/>
</dbReference>
<dbReference type="EMBL" id="JARVKM010000251">
    <property type="protein sequence ID" value="KAK9768982.1"/>
    <property type="molecule type" value="Genomic_DNA"/>
</dbReference>
<dbReference type="PROSITE" id="PS50172">
    <property type="entry name" value="BRCT"/>
    <property type="match status" value="1"/>
</dbReference>
<dbReference type="SUPFAM" id="SSF52113">
    <property type="entry name" value="BRCT domain"/>
    <property type="match status" value="1"/>
</dbReference>
<organism evidence="6 7">
    <name type="scientific">Seiridium cardinale</name>
    <dbReference type="NCBI Taxonomy" id="138064"/>
    <lineage>
        <taxon>Eukaryota</taxon>
        <taxon>Fungi</taxon>
        <taxon>Dikarya</taxon>
        <taxon>Ascomycota</taxon>
        <taxon>Pezizomycotina</taxon>
        <taxon>Sordariomycetes</taxon>
        <taxon>Xylariomycetidae</taxon>
        <taxon>Amphisphaeriales</taxon>
        <taxon>Sporocadaceae</taxon>
        <taxon>Seiridium</taxon>
    </lineage>
</organism>
<feature type="compositionally biased region" description="Basic and acidic residues" evidence="4">
    <location>
        <begin position="71"/>
        <end position="90"/>
    </location>
</feature>
<feature type="compositionally biased region" description="Polar residues" evidence="4">
    <location>
        <begin position="424"/>
        <end position="441"/>
    </location>
</feature>
<dbReference type="PANTHER" id="PTHR15321:SF3">
    <property type="entry name" value="TP53-BINDING PROTEIN 1"/>
    <property type="match status" value="1"/>
</dbReference>
<feature type="region of interest" description="Disordered" evidence="4">
    <location>
        <begin position="1020"/>
        <end position="1042"/>
    </location>
</feature>
<keyword evidence="3" id="KW-0539">Nucleus</keyword>
<comment type="subcellular location">
    <subcellularLocation>
        <location evidence="1">Nucleus</location>
    </subcellularLocation>
</comment>
<dbReference type="PANTHER" id="PTHR15321">
    <property type="entry name" value="TUMOR SUPPRESSOR P53-BINDING PROTEIN 1"/>
    <property type="match status" value="1"/>
</dbReference>
<feature type="compositionally biased region" description="Polar residues" evidence="4">
    <location>
        <begin position="706"/>
        <end position="720"/>
    </location>
</feature>
<dbReference type="SMART" id="SM00292">
    <property type="entry name" value="BRCT"/>
    <property type="match status" value="1"/>
</dbReference>
<accession>A0ABR2X5T6</accession>
<feature type="compositionally biased region" description="Basic and acidic residues" evidence="4">
    <location>
        <begin position="447"/>
        <end position="462"/>
    </location>
</feature>
<dbReference type="Gene3D" id="3.40.50.10190">
    <property type="entry name" value="BRCT domain"/>
    <property type="match status" value="1"/>
</dbReference>
<dbReference type="Pfam" id="PF00533">
    <property type="entry name" value="BRCT"/>
    <property type="match status" value="1"/>
</dbReference>
<feature type="region of interest" description="Disordered" evidence="4">
    <location>
        <begin position="63"/>
        <end position="298"/>
    </location>
</feature>
<feature type="compositionally biased region" description="Polar residues" evidence="4">
    <location>
        <begin position="601"/>
        <end position="612"/>
    </location>
</feature>
<evidence type="ECO:0000256" key="1">
    <source>
        <dbReference type="ARBA" id="ARBA00004123"/>
    </source>
</evidence>
<feature type="compositionally biased region" description="Polar residues" evidence="4">
    <location>
        <begin position="686"/>
        <end position="698"/>
    </location>
</feature>
<keyword evidence="7" id="KW-1185">Reference proteome</keyword>
<feature type="compositionally biased region" description="Polar residues" evidence="4">
    <location>
        <begin position="171"/>
        <end position="181"/>
    </location>
</feature>
<feature type="domain" description="BRCT" evidence="5">
    <location>
        <begin position="794"/>
        <end position="905"/>
    </location>
</feature>
<dbReference type="InterPro" id="IPR047252">
    <property type="entry name" value="TP53BP1-like"/>
</dbReference>
<comment type="caution">
    <text evidence="6">The sequence shown here is derived from an EMBL/GenBank/DDBJ whole genome shotgun (WGS) entry which is preliminary data.</text>
</comment>
<feature type="compositionally biased region" description="Polar residues" evidence="4">
    <location>
        <begin position="574"/>
        <end position="588"/>
    </location>
</feature>
<feature type="compositionally biased region" description="Polar residues" evidence="4">
    <location>
        <begin position="212"/>
        <end position="222"/>
    </location>
</feature>
<dbReference type="InterPro" id="IPR036420">
    <property type="entry name" value="BRCT_dom_sf"/>
</dbReference>
<protein>
    <recommendedName>
        <fullName evidence="5">BRCT domain-containing protein</fullName>
    </recommendedName>
</protein>
<keyword evidence="2" id="KW-0227">DNA damage</keyword>
<gene>
    <name evidence="6" type="ORF">SCAR479_02226</name>
</gene>
<feature type="compositionally biased region" description="Low complexity" evidence="4">
    <location>
        <begin position="266"/>
        <end position="281"/>
    </location>
</feature>
<name>A0ABR2X5T6_9PEZI</name>
<feature type="compositionally biased region" description="Low complexity" evidence="4">
    <location>
        <begin position="102"/>
        <end position="113"/>
    </location>
</feature>
<evidence type="ECO:0000313" key="7">
    <source>
        <dbReference type="Proteomes" id="UP001465668"/>
    </source>
</evidence>
<evidence type="ECO:0000256" key="4">
    <source>
        <dbReference type="SAM" id="MobiDB-lite"/>
    </source>
</evidence>
<dbReference type="InterPro" id="IPR001357">
    <property type="entry name" value="BRCT_dom"/>
</dbReference>
<evidence type="ECO:0000256" key="2">
    <source>
        <dbReference type="ARBA" id="ARBA00022763"/>
    </source>
</evidence>
<feature type="compositionally biased region" description="Polar residues" evidence="4">
    <location>
        <begin position="781"/>
        <end position="794"/>
    </location>
</feature>
<reference evidence="6 7" key="1">
    <citation type="submission" date="2024-02" db="EMBL/GenBank/DDBJ databases">
        <title>First draft genome assembly of two strains of Seiridium cardinale.</title>
        <authorList>
            <person name="Emiliani G."/>
            <person name="Scali E."/>
        </authorList>
    </citation>
    <scope>NUCLEOTIDE SEQUENCE [LARGE SCALE GENOMIC DNA]</scope>
    <source>
        <strain evidence="6 7">BM-138-000479</strain>
    </source>
</reference>
<evidence type="ECO:0000256" key="3">
    <source>
        <dbReference type="ARBA" id="ARBA00023242"/>
    </source>
</evidence>
<feature type="compositionally biased region" description="Low complexity" evidence="4">
    <location>
        <begin position="762"/>
        <end position="778"/>
    </location>
</feature>
<feature type="compositionally biased region" description="Basic and acidic residues" evidence="4">
    <location>
        <begin position="182"/>
        <end position="192"/>
    </location>
</feature>
<evidence type="ECO:0000259" key="5">
    <source>
        <dbReference type="PROSITE" id="PS50172"/>
    </source>
</evidence>
<feature type="compositionally biased region" description="Basic and acidic residues" evidence="4">
    <location>
        <begin position="223"/>
        <end position="244"/>
    </location>
</feature>
<feature type="compositionally biased region" description="Low complexity" evidence="4">
    <location>
        <begin position="373"/>
        <end position="385"/>
    </location>
</feature>
<feature type="compositionally biased region" description="Acidic residues" evidence="4">
    <location>
        <begin position="245"/>
        <end position="257"/>
    </location>
</feature>
<evidence type="ECO:0000313" key="6">
    <source>
        <dbReference type="EMBL" id="KAK9768982.1"/>
    </source>
</evidence>
<feature type="region of interest" description="Disordered" evidence="4">
    <location>
        <begin position="657"/>
        <end position="798"/>
    </location>
</feature>
<proteinExistence type="predicted"/>
<feature type="compositionally biased region" description="Low complexity" evidence="4">
    <location>
        <begin position="659"/>
        <end position="685"/>
    </location>
</feature>